<organism evidence="2 3">
    <name type="scientific">Paenibacillus tyrfis</name>
    <dbReference type="NCBI Taxonomy" id="1501230"/>
    <lineage>
        <taxon>Bacteria</taxon>
        <taxon>Bacillati</taxon>
        <taxon>Bacillota</taxon>
        <taxon>Bacilli</taxon>
        <taxon>Bacillales</taxon>
        <taxon>Paenibacillaceae</taxon>
        <taxon>Paenibacillus</taxon>
    </lineage>
</organism>
<comment type="caution">
    <text evidence="2">The sequence shown here is derived from an EMBL/GenBank/DDBJ whole genome shotgun (WGS) entry which is preliminary data.</text>
</comment>
<dbReference type="Proteomes" id="UP000028123">
    <property type="component" value="Unassembled WGS sequence"/>
</dbReference>
<dbReference type="Gene3D" id="2.130.10.10">
    <property type="entry name" value="YVTN repeat-like/Quinoprotein amine dehydrogenase"/>
    <property type="match status" value="1"/>
</dbReference>
<dbReference type="InterPro" id="IPR050282">
    <property type="entry name" value="Cycloisomerase_2"/>
</dbReference>
<dbReference type="RefSeq" id="WP_036686944.1">
    <property type="nucleotide sequence ID" value="NZ_JNVM01000018.1"/>
</dbReference>
<dbReference type="AlphaFoldDB" id="A0A081NZS0"/>
<dbReference type="FunFam" id="2.130.10.10:FF:000306">
    <property type="entry name" value="3-carboxymuconate cyclase"/>
    <property type="match status" value="1"/>
</dbReference>
<dbReference type="SUPFAM" id="SSF51004">
    <property type="entry name" value="C-terminal (heme d1) domain of cytochrome cd1-nitrite reductase"/>
    <property type="match status" value="1"/>
</dbReference>
<name>A0A081NZS0_9BACL</name>
<dbReference type="GO" id="GO:0005829">
    <property type="term" value="C:cytosol"/>
    <property type="evidence" value="ECO:0007669"/>
    <property type="project" value="TreeGrafter"/>
</dbReference>
<dbReference type="eggNOG" id="COG2706">
    <property type="taxonomic scope" value="Bacteria"/>
</dbReference>
<evidence type="ECO:0000313" key="2">
    <source>
        <dbReference type="EMBL" id="KEQ23943.1"/>
    </source>
</evidence>
<reference evidence="2 3" key="1">
    <citation type="submission" date="2014-06" db="EMBL/GenBank/DDBJ databases">
        <title>Draft genome sequence of Paenibacillus sp. MSt1.</title>
        <authorList>
            <person name="Aw Y.K."/>
            <person name="Ong K.S."/>
            <person name="Gan H.M."/>
            <person name="Lee S.M."/>
        </authorList>
    </citation>
    <scope>NUCLEOTIDE SEQUENCE [LARGE SCALE GENOMIC DNA]</scope>
    <source>
        <strain evidence="2 3">MSt1</strain>
    </source>
</reference>
<dbReference type="GO" id="GO:0017057">
    <property type="term" value="F:6-phosphogluconolactonase activity"/>
    <property type="evidence" value="ECO:0007669"/>
    <property type="project" value="TreeGrafter"/>
</dbReference>
<dbReference type="EMBL" id="JNVM01000018">
    <property type="protein sequence ID" value="KEQ23943.1"/>
    <property type="molecule type" value="Genomic_DNA"/>
</dbReference>
<dbReference type="OrthoDB" id="9790815at2"/>
<accession>A0A081NZS0</accession>
<dbReference type="PANTHER" id="PTHR30344:SF1">
    <property type="entry name" value="6-PHOSPHOGLUCONOLACTONASE"/>
    <property type="match status" value="1"/>
</dbReference>
<proteinExistence type="inferred from homology"/>
<dbReference type="InterPro" id="IPR011048">
    <property type="entry name" value="Haem_d1_sf"/>
</dbReference>
<protein>
    <submittedName>
        <fullName evidence="2">3-carboxymuconate cyclase</fullName>
    </submittedName>
</protein>
<dbReference type="InterPro" id="IPR019405">
    <property type="entry name" value="Lactonase_7-beta_prop"/>
</dbReference>
<evidence type="ECO:0000313" key="3">
    <source>
        <dbReference type="Proteomes" id="UP000028123"/>
    </source>
</evidence>
<dbReference type="PANTHER" id="PTHR30344">
    <property type="entry name" value="6-PHOSPHOGLUCONOLACTONASE-RELATED"/>
    <property type="match status" value="1"/>
</dbReference>
<sequence length="359" mass="38583">MESKKKIFAFLGSYADAADPGLYACRFDPDTGSLELTDQTAGLQNPTFLDVNVEGLKLYAITEGTDSEGKRCGAAAVYGFDPETGKLSLLGKELTVPATTCHITLDRTHTYIMVASYHGGMIGLSPLLEDGRIGKTADIRRHEGSSVLPVQNQARAHSVFVDRSNRYAVVCDLGLDRVFTYKLDVAAGQLLPHDEVRVAPGSGPRHFVFHPSLPYGYVINELSSTITAFSYDPENGKLGEIQTVSTLPASYEGDNACADIHISPDGKFLYGSNRGYDSIAVYAIDSSTGKLTLVEHASTLGGHPRNFALSPDGRFLLVANRDSNQIVTFARDSATGKLLPTGDRLDVSKPVCIKFAAIG</sequence>
<evidence type="ECO:0000256" key="1">
    <source>
        <dbReference type="ARBA" id="ARBA00005564"/>
    </source>
</evidence>
<comment type="similarity">
    <text evidence="1">Belongs to the cycloisomerase 2 family.</text>
</comment>
<dbReference type="Pfam" id="PF10282">
    <property type="entry name" value="Lactonase"/>
    <property type="match status" value="1"/>
</dbReference>
<gene>
    <name evidence="2" type="ORF">ET33_11720</name>
</gene>
<dbReference type="InterPro" id="IPR015943">
    <property type="entry name" value="WD40/YVTN_repeat-like_dom_sf"/>
</dbReference>
<keyword evidence="3" id="KW-1185">Reference proteome</keyword>